<dbReference type="Proteomes" id="UP001327560">
    <property type="component" value="Chromosome 4"/>
</dbReference>
<evidence type="ECO:0000313" key="1">
    <source>
        <dbReference type="EMBL" id="WOL04702.1"/>
    </source>
</evidence>
<dbReference type="EMBL" id="CP136893">
    <property type="protein sequence ID" value="WOL04702.1"/>
    <property type="molecule type" value="Genomic_DNA"/>
</dbReference>
<gene>
    <name evidence="1" type="ORF">Cni_G13424</name>
</gene>
<protein>
    <submittedName>
        <fullName evidence="1">Uncharacterized protein</fullName>
    </submittedName>
</protein>
<organism evidence="1 2">
    <name type="scientific">Canna indica</name>
    <name type="common">Indian-shot</name>
    <dbReference type="NCBI Taxonomy" id="4628"/>
    <lineage>
        <taxon>Eukaryota</taxon>
        <taxon>Viridiplantae</taxon>
        <taxon>Streptophyta</taxon>
        <taxon>Embryophyta</taxon>
        <taxon>Tracheophyta</taxon>
        <taxon>Spermatophyta</taxon>
        <taxon>Magnoliopsida</taxon>
        <taxon>Liliopsida</taxon>
        <taxon>Zingiberales</taxon>
        <taxon>Cannaceae</taxon>
        <taxon>Canna</taxon>
    </lineage>
</organism>
<evidence type="ECO:0000313" key="2">
    <source>
        <dbReference type="Proteomes" id="UP001327560"/>
    </source>
</evidence>
<sequence>MISRSSRQPPPVVKISGHTKNRRLLTTRLGCLMNSAQAYDRLKRIQIIMNLLRGKCFVLHTKNDGSRAIIARLITRRVITARRVVVA</sequence>
<dbReference type="AlphaFoldDB" id="A0AAQ3K9V1"/>
<reference evidence="1 2" key="1">
    <citation type="submission" date="2023-10" db="EMBL/GenBank/DDBJ databases">
        <title>Chromosome-scale genome assembly provides insights into flower coloration mechanisms of Canna indica.</title>
        <authorList>
            <person name="Li C."/>
        </authorList>
    </citation>
    <scope>NUCLEOTIDE SEQUENCE [LARGE SCALE GENOMIC DNA]</scope>
    <source>
        <tissue evidence="1">Flower</tissue>
    </source>
</reference>
<proteinExistence type="predicted"/>
<name>A0AAQ3K9V1_9LILI</name>
<accession>A0AAQ3K9V1</accession>
<keyword evidence="2" id="KW-1185">Reference proteome</keyword>